<dbReference type="Proteomes" id="UP000034581">
    <property type="component" value="Unassembled WGS sequence"/>
</dbReference>
<dbReference type="Gene3D" id="3.40.50.450">
    <property type="match status" value="1"/>
</dbReference>
<gene>
    <name evidence="4" type="ORF">UR67_C0006G0048</name>
</gene>
<dbReference type="InterPro" id="IPR003488">
    <property type="entry name" value="DprA"/>
</dbReference>
<comment type="similarity">
    <text evidence="1">Belongs to the DprA/Smf family.</text>
</comment>
<evidence type="ECO:0000259" key="2">
    <source>
        <dbReference type="Pfam" id="PF02481"/>
    </source>
</evidence>
<dbReference type="PANTHER" id="PTHR43022">
    <property type="entry name" value="PROTEIN SMF"/>
    <property type="match status" value="1"/>
</dbReference>
<dbReference type="STRING" id="1618350.UR67_C0006G0048"/>
<dbReference type="InterPro" id="IPR057666">
    <property type="entry name" value="DrpA_SLOG"/>
</dbReference>
<evidence type="ECO:0000256" key="1">
    <source>
        <dbReference type="ARBA" id="ARBA00006525"/>
    </source>
</evidence>
<protein>
    <submittedName>
        <fullName evidence="4">Protecting protein DprA protein</fullName>
    </submittedName>
</protein>
<reference evidence="4 5" key="1">
    <citation type="journal article" date="2015" name="Nature">
        <title>rRNA introns, odd ribosomes, and small enigmatic genomes across a large radiation of phyla.</title>
        <authorList>
            <person name="Brown C.T."/>
            <person name="Hug L.A."/>
            <person name="Thomas B.C."/>
            <person name="Sharon I."/>
            <person name="Castelle C.J."/>
            <person name="Singh A."/>
            <person name="Wilkins M.J."/>
            <person name="Williams K.H."/>
            <person name="Banfield J.F."/>
        </authorList>
    </citation>
    <scope>NUCLEOTIDE SEQUENCE [LARGE SCALE GENOMIC DNA]</scope>
</reference>
<organism evidence="4 5">
    <name type="scientific">candidate division CPR3 bacterium GW2011_GWF2_35_18</name>
    <dbReference type="NCBI Taxonomy" id="1618350"/>
    <lineage>
        <taxon>Bacteria</taxon>
        <taxon>Bacteria division CPR3</taxon>
    </lineage>
</organism>
<evidence type="ECO:0000313" key="5">
    <source>
        <dbReference type="Proteomes" id="UP000034581"/>
    </source>
</evidence>
<feature type="domain" description="DprA winged helix" evidence="3">
    <location>
        <begin position="306"/>
        <end position="357"/>
    </location>
</feature>
<dbReference type="AlphaFoldDB" id="A0A0G0C071"/>
<evidence type="ECO:0000313" key="4">
    <source>
        <dbReference type="EMBL" id="KKP69481.1"/>
    </source>
</evidence>
<dbReference type="Pfam" id="PF17782">
    <property type="entry name" value="WHD_DprA"/>
    <property type="match status" value="1"/>
</dbReference>
<feature type="domain" description="Smf/DprA SLOG" evidence="2">
    <location>
        <begin position="83"/>
        <end position="291"/>
    </location>
</feature>
<dbReference type="EMBL" id="LBQB01000006">
    <property type="protein sequence ID" value="KKP69481.1"/>
    <property type="molecule type" value="Genomic_DNA"/>
</dbReference>
<name>A0A0G0C071_UNCC3</name>
<comment type="caution">
    <text evidence="4">The sequence shown here is derived from an EMBL/GenBank/DDBJ whole genome shotgun (WGS) entry which is preliminary data.</text>
</comment>
<dbReference type="Pfam" id="PF02481">
    <property type="entry name" value="DNA_processg_A"/>
    <property type="match status" value="1"/>
</dbReference>
<dbReference type="SUPFAM" id="SSF102405">
    <property type="entry name" value="MCP/YpsA-like"/>
    <property type="match status" value="1"/>
</dbReference>
<dbReference type="InterPro" id="IPR036388">
    <property type="entry name" value="WH-like_DNA-bd_sf"/>
</dbReference>
<proteinExistence type="inferred from homology"/>
<dbReference type="NCBIfam" id="TIGR00732">
    <property type="entry name" value="dprA"/>
    <property type="match status" value="1"/>
</dbReference>
<evidence type="ECO:0000259" key="3">
    <source>
        <dbReference type="Pfam" id="PF17782"/>
    </source>
</evidence>
<dbReference type="InterPro" id="IPR041614">
    <property type="entry name" value="DprA_WH"/>
</dbReference>
<dbReference type="Gene3D" id="1.10.10.10">
    <property type="entry name" value="Winged helix-like DNA-binding domain superfamily/Winged helix DNA-binding domain"/>
    <property type="match status" value="1"/>
</dbReference>
<accession>A0A0G0C071</accession>
<dbReference type="PATRIC" id="fig|1618350.3.peg.858"/>
<dbReference type="PANTHER" id="PTHR43022:SF1">
    <property type="entry name" value="PROTEIN SMF"/>
    <property type="match status" value="1"/>
</dbReference>
<dbReference type="GO" id="GO:0009294">
    <property type="term" value="P:DNA-mediated transformation"/>
    <property type="evidence" value="ECO:0007669"/>
    <property type="project" value="InterPro"/>
</dbReference>
<sequence length="365" mass="40319">MGNKINSENKYLVGLSMLPGVGSRTISKLISYFGSAESAWKASNNSINTINFQSNIKDSIRNFRPKIDLERITDQFSKQGIKLLNIADDTYPELLKQIYDSPMLLYYKGNLDWKNSLFFSVVGTRKITPYGKRAIEEIISALTLQGLTIVSGMARGGDTVAHQVAIKNHGKTVAVLGSGVNVIYPPENKRLADEIIQNGALLSEFPPDAEPRKQNFPLRNRIVSGISLGVLVVEACEKSGTLITANCALEQNREVFALPGSIFSPYSKGPAELIKMGAKLVTSVTDILEELNLESKIQFKKAKEVIPDSKEEEKILFVLNLHDYVMIDQLIRETALESAIILSTLTMMEMKGKVKNLGSGKYSKI</sequence>